<reference evidence="3" key="2">
    <citation type="journal article" date="2021" name="Microbiome">
        <title>Successional dynamics and alternative stable states in a saline activated sludge microbial community over 9 years.</title>
        <authorList>
            <person name="Wang Y."/>
            <person name="Ye J."/>
            <person name="Ju F."/>
            <person name="Liu L."/>
            <person name="Boyd J.A."/>
            <person name="Deng Y."/>
            <person name="Parks D.H."/>
            <person name="Jiang X."/>
            <person name="Yin X."/>
            <person name="Woodcroft B.J."/>
            <person name="Tyson G.W."/>
            <person name="Hugenholtz P."/>
            <person name="Polz M.F."/>
            <person name="Zhang T."/>
        </authorList>
    </citation>
    <scope>NUCLEOTIDE SEQUENCE</scope>
    <source>
        <strain evidence="3">HKST-UBA16</strain>
    </source>
</reference>
<evidence type="ECO:0000313" key="3">
    <source>
        <dbReference type="EMBL" id="MCA9374757.1"/>
    </source>
</evidence>
<evidence type="ECO:0000256" key="1">
    <source>
        <dbReference type="SAM" id="MobiDB-lite"/>
    </source>
</evidence>
<sequence>MLINKGFKPKRRQSDTDRDRLPPGQYLTDDFPVLSLGPTPEVSKDKWKLRVWGLCEETSLSWENLMKLPASNITKDIHCVTKWSKYDTNWKGVWLDEIIRLANVDDTASFLIAHSADGYTTNIPIDDVTDKKALIAYEYDGEDIEAGHGGPVRLVVPHLYFWKSAKWLDGL</sequence>
<dbReference type="InterPro" id="IPR000572">
    <property type="entry name" value="OxRdtase_Mopterin-bd_dom"/>
</dbReference>
<dbReference type="PANTHER" id="PTHR43032:SF4">
    <property type="entry name" value="OXIDOREDUCTASE MOLYBDOPTERIN-BINDING DOMAIN-CONTAINING PROTEIN"/>
    <property type="match status" value="1"/>
</dbReference>
<dbReference type="InterPro" id="IPR036374">
    <property type="entry name" value="OxRdtase_Mopterin-bd_sf"/>
</dbReference>
<feature type="non-terminal residue" evidence="3">
    <location>
        <position position="171"/>
    </location>
</feature>
<feature type="compositionally biased region" description="Basic and acidic residues" evidence="1">
    <location>
        <begin position="12"/>
        <end position="21"/>
    </location>
</feature>
<proteinExistence type="predicted"/>
<dbReference type="EMBL" id="JAGQLM010000015">
    <property type="protein sequence ID" value="MCA9374757.1"/>
    <property type="molecule type" value="Genomic_DNA"/>
</dbReference>
<reference evidence="3" key="1">
    <citation type="submission" date="2020-04" db="EMBL/GenBank/DDBJ databases">
        <authorList>
            <person name="Zhang T."/>
        </authorList>
    </citation>
    <scope>NUCLEOTIDE SEQUENCE</scope>
    <source>
        <strain evidence="3">HKST-UBA16</strain>
    </source>
</reference>
<dbReference type="AlphaFoldDB" id="A0A955HZ03"/>
<dbReference type="Pfam" id="PF00174">
    <property type="entry name" value="Oxidored_molyb"/>
    <property type="match status" value="1"/>
</dbReference>
<gene>
    <name evidence="3" type="ORF">KC622_00330</name>
</gene>
<name>A0A955HZ03_9BACT</name>
<dbReference type="Gene3D" id="3.90.420.10">
    <property type="entry name" value="Oxidoreductase, molybdopterin-binding domain"/>
    <property type="match status" value="1"/>
</dbReference>
<comment type="caution">
    <text evidence="3">The sequence shown here is derived from an EMBL/GenBank/DDBJ whole genome shotgun (WGS) entry which is preliminary data.</text>
</comment>
<dbReference type="Proteomes" id="UP000748332">
    <property type="component" value="Unassembled WGS sequence"/>
</dbReference>
<dbReference type="PANTHER" id="PTHR43032">
    <property type="entry name" value="PROTEIN-METHIONINE-SULFOXIDE REDUCTASE"/>
    <property type="match status" value="1"/>
</dbReference>
<feature type="region of interest" description="Disordered" evidence="1">
    <location>
        <begin position="1"/>
        <end position="26"/>
    </location>
</feature>
<organism evidence="3 4">
    <name type="scientific">Candidatus Dojkabacteria bacterium</name>
    <dbReference type="NCBI Taxonomy" id="2099670"/>
    <lineage>
        <taxon>Bacteria</taxon>
        <taxon>Candidatus Dojkabacteria</taxon>
    </lineage>
</organism>
<evidence type="ECO:0000313" key="4">
    <source>
        <dbReference type="Proteomes" id="UP000748332"/>
    </source>
</evidence>
<feature type="domain" description="Oxidoreductase molybdopterin-binding" evidence="2">
    <location>
        <begin position="37"/>
        <end position="170"/>
    </location>
</feature>
<protein>
    <submittedName>
        <fullName evidence="3">Molybdopterin-dependent oxidoreductase</fullName>
    </submittedName>
</protein>
<dbReference type="SUPFAM" id="SSF56524">
    <property type="entry name" value="Oxidoreductase molybdopterin-binding domain"/>
    <property type="match status" value="1"/>
</dbReference>
<evidence type="ECO:0000259" key="2">
    <source>
        <dbReference type="Pfam" id="PF00174"/>
    </source>
</evidence>
<accession>A0A955HZ03</accession>